<feature type="transmembrane region" description="Helical" evidence="1">
    <location>
        <begin position="100"/>
        <end position="123"/>
    </location>
</feature>
<dbReference type="OrthoDB" id="3944567at2759"/>
<protein>
    <submittedName>
        <fullName evidence="2">Uncharacterized protein</fullName>
    </submittedName>
</protein>
<gene>
    <name evidence="2" type="ORF">BU23DRAFT_572144</name>
</gene>
<evidence type="ECO:0000313" key="2">
    <source>
        <dbReference type="EMBL" id="KAF1968748.1"/>
    </source>
</evidence>
<organism evidence="2 3">
    <name type="scientific">Bimuria novae-zelandiae CBS 107.79</name>
    <dbReference type="NCBI Taxonomy" id="1447943"/>
    <lineage>
        <taxon>Eukaryota</taxon>
        <taxon>Fungi</taxon>
        <taxon>Dikarya</taxon>
        <taxon>Ascomycota</taxon>
        <taxon>Pezizomycotina</taxon>
        <taxon>Dothideomycetes</taxon>
        <taxon>Pleosporomycetidae</taxon>
        <taxon>Pleosporales</taxon>
        <taxon>Massarineae</taxon>
        <taxon>Didymosphaeriaceae</taxon>
        <taxon>Bimuria</taxon>
    </lineage>
</organism>
<accession>A0A6A5UVL5</accession>
<dbReference type="AlphaFoldDB" id="A0A6A5UVL5"/>
<reference evidence="2" key="1">
    <citation type="journal article" date="2020" name="Stud. Mycol.">
        <title>101 Dothideomycetes genomes: a test case for predicting lifestyles and emergence of pathogens.</title>
        <authorList>
            <person name="Haridas S."/>
            <person name="Albert R."/>
            <person name="Binder M."/>
            <person name="Bloem J."/>
            <person name="Labutti K."/>
            <person name="Salamov A."/>
            <person name="Andreopoulos B."/>
            <person name="Baker S."/>
            <person name="Barry K."/>
            <person name="Bills G."/>
            <person name="Bluhm B."/>
            <person name="Cannon C."/>
            <person name="Castanera R."/>
            <person name="Culley D."/>
            <person name="Daum C."/>
            <person name="Ezra D."/>
            <person name="Gonzalez J."/>
            <person name="Henrissat B."/>
            <person name="Kuo A."/>
            <person name="Liang C."/>
            <person name="Lipzen A."/>
            <person name="Lutzoni F."/>
            <person name="Magnuson J."/>
            <person name="Mondo S."/>
            <person name="Nolan M."/>
            <person name="Ohm R."/>
            <person name="Pangilinan J."/>
            <person name="Park H.-J."/>
            <person name="Ramirez L."/>
            <person name="Alfaro M."/>
            <person name="Sun H."/>
            <person name="Tritt A."/>
            <person name="Yoshinaga Y."/>
            <person name="Zwiers L.-H."/>
            <person name="Turgeon B."/>
            <person name="Goodwin S."/>
            <person name="Spatafora J."/>
            <person name="Crous P."/>
            <person name="Grigoriev I."/>
        </authorList>
    </citation>
    <scope>NUCLEOTIDE SEQUENCE</scope>
    <source>
        <strain evidence="2">CBS 107.79</strain>
    </source>
</reference>
<keyword evidence="1" id="KW-0812">Transmembrane</keyword>
<evidence type="ECO:0000256" key="1">
    <source>
        <dbReference type="SAM" id="Phobius"/>
    </source>
</evidence>
<proteinExistence type="predicted"/>
<evidence type="ECO:0000313" key="3">
    <source>
        <dbReference type="Proteomes" id="UP000800036"/>
    </source>
</evidence>
<feature type="transmembrane region" description="Helical" evidence="1">
    <location>
        <begin position="37"/>
        <end position="60"/>
    </location>
</feature>
<name>A0A6A5UVL5_9PLEO</name>
<dbReference type="EMBL" id="ML976717">
    <property type="protein sequence ID" value="KAF1968748.1"/>
    <property type="molecule type" value="Genomic_DNA"/>
</dbReference>
<keyword evidence="1" id="KW-1133">Transmembrane helix</keyword>
<keyword evidence="1" id="KW-0472">Membrane</keyword>
<dbReference type="Proteomes" id="UP000800036">
    <property type="component" value="Unassembled WGS sequence"/>
</dbReference>
<keyword evidence="3" id="KW-1185">Reference proteome</keyword>
<sequence length="136" mass="15054">MAGRIGSGATGQLPLKLEAIATTKKVRNRHPRSQRTLIGITALLNVLLFSSLLCIFNQIYQIVDDAGDKSSIAAEVLTLTSRIWRHQGRHPSGDKKTSYIAVRFAVTPCILWLLTGGWNMIIVTRRPTCLELLTIN</sequence>